<evidence type="ECO:0000256" key="5">
    <source>
        <dbReference type="ARBA" id="ARBA00023212"/>
    </source>
</evidence>
<evidence type="ECO:0000256" key="2">
    <source>
        <dbReference type="ARBA" id="ARBA00022490"/>
    </source>
</evidence>
<dbReference type="InterPro" id="IPR027417">
    <property type="entry name" value="P-loop_NTPase"/>
</dbReference>
<accession>A0ABQ9VF46</accession>
<dbReference type="Pfam" id="PF00225">
    <property type="entry name" value="Kinesin"/>
    <property type="match status" value="1"/>
</dbReference>
<evidence type="ECO:0000259" key="7">
    <source>
        <dbReference type="PROSITE" id="PS50067"/>
    </source>
</evidence>
<sequence length="172" mass="19749">MAVEDSTLQVVVWVPPPTPRELDSQWQPVVQVVYERVLTHYGPKKKSKDVTFVSDGSLVRRPANRMFQHSTHSILDSILQGYTCSVFVYETTGAEKTHTVLGREEDPGIMYLTTVELYKCLEARQQEKHFKVLISYQEVYNEQIHDLLEPKRPLAIHEDPDKGVVVQGLSFH</sequence>
<dbReference type="InterPro" id="IPR001752">
    <property type="entry name" value="Kinesin_motor_dom"/>
</dbReference>
<comment type="caution">
    <text evidence="6">Lacks conserved residue(s) required for the propagation of feature annotation.</text>
</comment>
<keyword evidence="4" id="KW-0067">ATP-binding</keyword>
<keyword evidence="3" id="KW-0547">Nucleotide-binding</keyword>
<protein>
    <submittedName>
        <fullName evidence="8">Kinesin-like protein kif18b</fullName>
    </submittedName>
</protein>
<evidence type="ECO:0000256" key="3">
    <source>
        <dbReference type="ARBA" id="ARBA00022741"/>
    </source>
</evidence>
<comment type="similarity">
    <text evidence="6">Belongs to the TRAFAC class myosin-kinesin ATPase superfamily. Kinesin family.</text>
</comment>
<dbReference type="PROSITE" id="PS50067">
    <property type="entry name" value="KINESIN_MOTOR_2"/>
    <property type="match status" value="1"/>
</dbReference>
<name>A0ABQ9VF46_SAGOE</name>
<evidence type="ECO:0000256" key="1">
    <source>
        <dbReference type="ARBA" id="ARBA00004245"/>
    </source>
</evidence>
<dbReference type="InterPro" id="IPR027640">
    <property type="entry name" value="Kinesin-like_fam"/>
</dbReference>
<dbReference type="PANTHER" id="PTHR47968:SF71">
    <property type="entry name" value="KINESIN-LIKE PROTEIN"/>
    <property type="match status" value="1"/>
</dbReference>
<evidence type="ECO:0000256" key="4">
    <source>
        <dbReference type="ARBA" id="ARBA00022840"/>
    </source>
</evidence>
<dbReference type="SUPFAM" id="SSF52540">
    <property type="entry name" value="P-loop containing nucleoside triphosphate hydrolases"/>
    <property type="match status" value="1"/>
</dbReference>
<dbReference type="EMBL" id="JASSZA010000006">
    <property type="protein sequence ID" value="KAK2108003.1"/>
    <property type="molecule type" value="Genomic_DNA"/>
</dbReference>
<dbReference type="SMART" id="SM00129">
    <property type="entry name" value="KISc"/>
    <property type="match status" value="1"/>
</dbReference>
<dbReference type="InterPro" id="IPR036961">
    <property type="entry name" value="Kinesin_motor_dom_sf"/>
</dbReference>
<evidence type="ECO:0000313" key="8">
    <source>
        <dbReference type="EMBL" id="KAK2108003.1"/>
    </source>
</evidence>
<organism evidence="8 9">
    <name type="scientific">Saguinus oedipus</name>
    <name type="common">Cotton-top tamarin</name>
    <name type="synonym">Oedipomidas oedipus</name>
    <dbReference type="NCBI Taxonomy" id="9490"/>
    <lineage>
        <taxon>Eukaryota</taxon>
        <taxon>Metazoa</taxon>
        <taxon>Chordata</taxon>
        <taxon>Craniata</taxon>
        <taxon>Vertebrata</taxon>
        <taxon>Euteleostomi</taxon>
        <taxon>Mammalia</taxon>
        <taxon>Eutheria</taxon>
        <taxon>Euarchontoglires</taxon>
        <taxon>Primates</taxon>
        <taxon>Haplorrhini</taxon>
        <taxon>Platyrrhini</taxon>
        <taxon>Cebidae</taxon>
        <taxon>Callitrichinae</taxon>
        <taxon>Saguinus</taxon>
    </lineage>
</organism>
<reference evidence="8 9" key="1">
    <citation type="submission" date="2023-05" db="EMBL/GenBank/DDBJ databases">
        <title>B98-5 Cell Line De Novo Hybrid Assembly: An Optical Mapping Approach.</title>
        <authorList>
            <person name="Kananen K."/>
            <person name="Auerbach J.A."/>
            <person name="Kautto E."/>
            <person name="Blachly J.S."/>
        </authorList>
    </citation>
    <scope>NUCLEOTIDE SEQUENCE [LARGE SCALE GENOMIC DNA]</scope>
    <source>
        <strain evidence="8">B95-8</strain>
        <tissue evidence="8">Cell line</tissue>
    </source>
</reference>
<dbReference type="Proteomes" id="UP001266305">
    <property type="component" value="Unassembled WGS sequence"/>
</dbReference>
<evidence type="ECO:0000313" key="9">
    <source>
        <dbReference type="Proteomes" id="UP001266305"/>
    </source>
</evidence>
<keyword evidence="9" id="KW-1185">Reference proteome</keyword>
<evidence type="ECO:0000256" key="6">
    <source>
        <dbReference type="PROSITE-ProRule" id="PRU00283"/>
    </source>
</evidence>
<gene>
    <name evidence="8" type="primary">KIF18B_2</name>
    <name evidence="8" type="ORF">P7K49_013168</name>
</gene>
<dbReference type="Gene3D" id="3.40.850.10">
    <property type="entry name" value="Kinesin motor domain"/>
    <property type="match status" value="1"/>
</dbReference>
<proteinExistence type="inferred from homology"/>
<keyword evidence="2" id="KW-0963">Cytoplasm</keyword>
<feature type="domain" description="Kinesin motor" evidence="7">
    <location>
        <begin position="7"/>
        <end position="172"/>
    </location>
</feature>
<comment type="subcellular location">
    <subcellularLocation>
        <location evidence="1">Cytoplasm</location>
        <location evidence="1">Cytoskeleton</location>
    </subcellularLocation>
</comment>
<dbReference type="PANTHER" id="PTHR47968">
    <property type="entry name" value="CENTROMERE PROTEIN E"/>
    <property type="match status" value="1"/>
</dbReference>
<keyword evidence="5" id="KW-0206">Cytoskeleton</keyword>
<comment type="caution">
    <text evidence="8">The sequence shown here is derived from an EMBL/GenBank/DDBJ whole genome shotgun (WGS) entry which is preliminary data.</text>
</comment>